<reference evidence="4 5" key="1">
    <citation type="submission" date="2025-04" db="UniProtKB">
        <authorList>
            <consortium name="RefSeq"/>
        </authorList>
    </citation>
    <scope>IDENTIFICATION</scope>
    <source>
        <tissue evidence="4 5">Young leaves</tissue>
    </source>
</reference>
<organism evidence="3 5">
    <name type="scientific">Cucurbita maxima</name>
    <name type="common">Pumpkin</name>
    <name type="synonym">Winter squash</name>
    <dbReference type="NCBI Taxonomy" id="3661"/>
    <lineage>
        <taxon>Eukaryota</taxon>
        <taxon>Viridiplantae</taxon>
        <taxon>Streptophyta</taxon>
        <taxon>Embryophyta</taxon>
        <taxon>Tracheophyta</taxon>
        <taxon>Spermatophyta</taxon>
        <taxon>Magnoliopsida</taxon>
        <taxon>eudicotyledons</taxon>
        <taxon>Gunneridae</taxon>
        <taxon>Pentapetalae</taxon>
        <taxon>rosids</taxon>
        <taxon>fabids</taxon>
        <taxon>Cucurbitales</taxon>
        <taxon>Cucurbitaceae</taxon>
        <taxon>Cucurbiteae</taxon>
        <taxon>Cucurbita</taxon>
    </lineage>
</organism>
<proteinExistence type="predicted"/>
<keyword evidence="3" id="KW-1185">Reference proteome</keyword>
<evidence type="ECO:0000313" key="4">
    <source>
        <dbReference type="RefSeq" id="XP_022968227.1"/>
    </source>
</evidence>
<dbReference type="GeneID" id="111467528"/>
<gene>
    <name evidence="4 5" type="primary">LOC111467528</name>
</gene>
<dbReference type="EC" id="3.4.11.21" evidence="2"/>
<dbReference type="AlphaFoldDB" id="A0A6J1HZ21"/>
<dbReference type="OrthoDB" id="9880441at2759"/>
<protein>
    <recommendedName>
        <fullName evidence="2">aspartyl aminopeptidase</fullName>
        <ecNumber evidence="2">3.4.11.21</ecNumber>
    </recommendedName>
</protein>
<dbReference type="PANTHER" id="PTHR28570">
    <property type="entry name" value="ASPARTYL AMINOPEPTIDASE"/>
    <property type="match status" value="1"/>
</dbReference>
<dbReference type="Gene3D" id="3.40.630.10">
    <property type="entry name" value="Zn peptidases"/>
    <property type="match status" value="1"/>
</dbReference>
<dbReference type="GO" id="GO:0004177">
    <property type="term" value="F:aminopeptidase activity"/>
    <property type="evidence" value="ECO:0007669"/>
    <property type="project" value="UniProtKB-EC"/>
</dbReference>
<dbReference type="RefSeq" id="XP_022968227.1">
    <property type="nucleotide sequence ID" value="XM_023112459.1"/>
</dbReference>
<evidence type="ECO:0000313" key="3">
    <source>
        <dbReference type="Proteomes" id="UP000504608"/>
    </source>
</evidence>
<name>A0A6J1HZ21_CUCMA</name>
<sequence length="163" mass="18128">MAGISRLQVHLLHSAPPALKSTTLLSRCSHFSCSTPRKIFTPRLLCSTPQSSSLEAGSSSSSVGDLLDYLNESWTQFYATAEAKRQLVAAGFHLLNEAEEWYLKPCGCYFFTRDMSCLVAFSIGEKRNLASRLLDLFCKILLLVYSSVCSFPCVKLLCFESSY</sequence>
<dbReference type="Proteomes" id="UP000504608">
    <property type="component" value="Unplaced"/>
</dbReference>
<dbReference type="RefSeq" id="XP_022968229.1">
    <property type="nucleotide sequence ID" value="XM_023112461.1"/>
</dbReference>
<evidence type="ECO:0000256" key="1">
    <source>
        <dbReference type="ARBA" id="ARBA00001335"/>
    </source>
</evidence>
<dbReference type="SUPFAM" id="SSF53187">
    <property type="entry name" value="Zn-dependent exopeptidases"/>
    <property type="match status" value="1"/>
</dbReference>
<accession>A0A6J1HZ21</accession>
<evidence type="ECO:0000313" key="5">
    <source>
        <dbReference type="RefSeq" id="XP_022968229.1"/>
    </source>
</evidence>
<dbReference type="Pfam" id="PF02127">
    <property type="entry name" value="Peptidase_M18"/>
    <property type="match status" value="1"/>
</dbReference>
<dbReference type="GO" id="GO:0008270">
    <property type="term" value="F:zinc ion binding"/>
    <property type="evidence" value="ECO:0007669"/>
    <property type="project" value="InterPro"/>
</dbReference>
<dbReference type="KEGG" id="cmax:111467528"/>
<dbReference type="GO" id="GO:0006508">
    <property type="term" value="P:proteolysis"/>
    <property type="evidence" value="ECO:0007669"/>
    <property type="project" value="InterPro"/>
</dbReference>
<comment type="catalytic activity">
    <reaction evidence="1">
        <text>Release of an N-terminal aspartate or glutamate from a peptide, with a preference for aspartate.</text>
        <dbReference type="EC" id="3.4.11.21"/>
    </reaction>
</comment>
<dbReference type="InterPro" id="IPR001948">
    <property type="entry name" value="Peptidase_M18"/>
</dbReference>
<dbReference type="PANTHER" id="PTHR28570:SF3">
    <property type="entry name" value="ASPARTYL AMINOPEPTIDASE"/>
    <property type="match status" value="1"/>
</dbReference>
<evidence type="ECO:0000256" key="2">
    <source>
        <dbReference type="ARBA" id="ARBA00011965"/>
    </source>
</evidence>